<comment type="caution">
    <text evidence="4">The sequence shown here is derived from an EMBL/GenBank/DDBJ whole genome shotgun (WGS) entry which is preliminary data.</text>
</comment>
<reference evidence="4" key="1">
    <citation type="submission" date="2023-06" db="EMBL/GenBank/DDBJ databases">
        <authorList>
            <consortium name="Lawrence Berkeley National Laboratory"/>
            <person name="Ahrendt S."/>
            <person name="Sahu N."/>
            <person name="Indic B."/>
            <person name="Wong-Bajracharya J."/>
            <person name="Merenyi Z."/>
            <person name="Ke H.-M."/>
            <person name="Monk M."/>
            <person name="Kocsube S."/>
            <person name="Drula E."/>
            <person name="Lipzen A."/>
            <person name="Balint B."/>
            <person name="Henrissat B."/>
            <person name="Andreopoulos B."/>
            <person name="Martin F.M."/>
            <person name="Harder C.B."/>
            <person name="Rigling D."/>
            <person name="Ford K.L."/>
            <person name="Foster G.D."/>
            <person name="Pangilinan J."/>
            <person name="Papanicolaou A."/>
            <person name="Barry K."/>
            <person name="LaButti K."/>
            <person name="Viragh M."/>
            <person name="Koriabine M."/>
            <person name="Yan M."/>
            <person name="Riley R."/>
            <person name="Champramary S."/>
            <person name="Plett K.L."/>
            <person name="Tsai I.J."/>
            <person name="Slot J."/>
            <person name="Sipos G."/>
            <person name="Plett J."/>
            <person name="Nagy L.G."/>
            <person name="Grigoriev I.V."/>
        </authorList>
    </citation>
    <scope>NUCLEOTIDE SEQUENCE</scope>
    <source>
        <strain evidence="4">ICMP 16352</strain>
    </source>
</reference>
<dbReference type="PANTHER" id="PTHR10366">
    <property type="entry name" value="NAD DEPENDENT EPIMERASE/DEHYDRATASE"/>
    <property type="match status" value="1"/>
</dbReference>
<dbReference type="SUPFAM" id="SSF51735">
    <property type="entry name" value="NAD(P)-binding Rossmann-fold domains"/>
    <property type="match status" value="1"/>
</dbReference>
<dbReference type="Pfam" id="PF01370">
    <property type="entry name" value="Epimerase"/>
    <property type="match status" value="1"/>
</dbReference>
<dbReference type="InterPro" id="IPR001509">
    <property type="entry name" value="Epimerase_deHydtase"/>
</dbReference>
<accession>A0AA39P0I0</accession>
<proteinExistence type="inferred from homology"/>
<feature type="domain" description="NAD-dependent epimerase/dehydratase" evidence="3">
    <location>
        <begin position="32"/>
        <end position="287"/>
    </location>
</feature>
<dbReference type="InterPro" id="IPR036291">
    <property type="entry name" value="NAD(P)-bd_dom_sf"/>
</dbReference>
<organism evidence="4 5">
    <name type="scientific">Armillaria novae-zelandiae</name>
    <dbReference type="NCBI Taxonomy" id="153914"/>
    <lineage>
        <taxon>Eukaryota</taxon>
        <taxon>Fungi</taxon>
        <taxon>Dikarya</taxon>
        <taxon>Basidiomycota</taxon>
        <taxon>Agaricomycotina</taxon>
        <taxon>Agaricomycetes</taxon>
        <taxon>Agaricomycetidae</taxon>
        <taxon>Agaricales</taxon>
        <taxon>Marasmiineae</taxon>
        <taxon>Physalacriaceae</taxon>
        <taxon>Armillaria</taxon>
    </lineage>
</organism>
<dbReference type="GO" id="GO:0016616">
    <property type="term" value="F:oxidoreductase activity, acting on the CH-OH group of donors, NAD or NADP as acceptor"/>
    <property type="evidence" value="ECO:0007669"/>
    <property type="project" value="TreeGrafter"/>
</dbReference>
<dbReference type="Gene3D" id="3.40.50.720">
    <property type="entry name" value="NAD(P)-binding Rossmann-like Domain"/>
    <property type="match status" value="1"/>
</dbReference>
<name>A0AA39P0I0_9AGAR</name>
<keyword evidence="1" id="KW-0560">Oxidoreductase</keyword>
<gene>
    <name evidence="4" type="ORF">IW261DRAFT_515988</name>
</gene>
<comment type="similarity">
    <text evidence="2">Belongs to the NAD(P)-dependent epimerase/dehydratase family. Dihydroflavonol-4-reductase subfamily.</text>
</comment>
<sequence>MLGMNDARRPPGHTSFLFFTMPALEQNSNARILVTGVNGYIGSWIARTLLERGIAVRGTVRSEKKGKYVKELFSHYDEKLQLVEVPNIMADGAFDKAVQDVDGVIHTASPVVLTAVDPQEVIGPAVKGTLGLLASVAKFGTQVQHVVVTSSCTAVFHFPSEPTVFSEEDWNKQAVIEVEEKGSDASFAAKYCASKSLAEKAAWDFFDKHKPTLPWDLSVIIPPNVHGPFINEVHNPQSLGYATNEWYNIVINGSMSPKDMATEGHCWVDVRDLAEAHVRALFVEAAGGERIIVSAGPYVWQDWGKCSSIRSCISVFEAQDKVDVSNSLSPSAIPSHRLPLGVPGAGVGARYLMSYRTDKQARILGMKFRTKADTARDVLTDFERLGW</sequence>
<dbReference type="AlphaFoldDB" id="A0AA39P0I0"/>
<evidence type="ECO:0000256" key="2">
    <source>
        <dbReference type="ARBA" id="ARBA00023445"/>
    </source>
</evidence>
<evidence type="ECO:0000256" key="1">
    <source>
        <dbReference type="ARBA" id="ARBA00023002"/>
    </source>
</evidence>
<dbReference type="Proteomes" id="UP001175227">
    <property type="component" value="Unassembled WGS sequence"/>
</dbReference>
<evidence type="ECO:0000313" key="5">
    <source>
        <dbReference type="Proteomes" id="UP001175227"/>
    </source>
</evidence>
<protein>
    <submittedName>
        <fullName evidence="4">D-lactaldehyde dehydrogenase</fullName>
    </submittedName>
</protein>
<dbReference type="EMBL" id="JAUEPR010000024">
    <property type="protein sequence ID" value="KAK0475282.1"/>
    <property type="molecule type" value="Genomic_DNA"/>
</dbReference>
<dbReference type="PANTHER" id="PTHR10366:SF564">
    <property type="entry name" value="STEROL-4-ALPHA-CARBOXYLATE 3-DEHYDROGENASE, DECARBOXYLATING"/>
    <property type="match status" value="1"/>
</dbReference>
<keyword evidence="5" id="KW-1185">Reference proteome</keyword>
<dbReference type="InterPro" id="IPR050425">
    <property type="entry name" value="NAD(P)_dehydrat-like"/>
</dbReference>
<evidence type="ECO:0000313" key="4">
    <source>
        <dbReference type="EMBL" id="KAK0475282.1"/>
    </source>
</evidence>
<evidence type="ECO:0000259" key="3">
    <source>
        <dbReference type="Pfam" id="PF01370"/>
    </source>
</evidence>